<dbReference type="PROSITE" id="PS50887">
    <property type="entry name" value="GGDEF"/>
    <property type="match status" value="1"/>
</dbReference>
<dbReference type="NCBIfam" id="TIGR00254">
    <property type="entry name" value="GGDEF"/>
    <property type="match status" value="1"/>
</dbReference>
<dbReference type="SMART" id="SM00267">
    <property type="entry name" value="GGDEF"/>
    <property type="match status" value="1"/>
</dbReference>
<dbReference type="STRING" id="1548547.BA177_07840"/>
<feature type="domain" description="GGDEF" evidence="3">
    <location>
        <begin position="172"/>
        <end position="296"/>
    </location>
</feature>
<evidence type="ECO:0000313" key="5">
    <source>
        <dbReference type="Proteomes" id="UP000092695"/>
    </source>
</evidence>
<keyword evidence="5" id="KW-1185">Reference proteome</keyword>
<sequence length="296" mass="32343">MSAVKRSVLHQLINVSAEPLLLARVDQTDWPVALCNPALEALADRSDLLSAPVTDIIEALHGRETARELSETIRSGQESSIPLEINGRNWLLVLKPIEESADGSARYYAAAWRDSASMTSGGDASAAHQALLRARRRIRDLSRDDPLTGLLNEAAFRDVLAHDWAVAAREKASLALLALRVDDFPQYQRVFGQHASESCLRRVAQAIRRCLRRASDVAARLTYDGEEVLLVMLHASDTEAVAAFAEIISTEVRGLRLHHPHSSKERYVTVSSRYSVVAASGGAADAQAFLTDLVST</sequence>
<dbReference type="Gene3D" id="3.30.70.270">
    <property type="match status" value="1"/>
</dbReference>
<evidence type="ECO:0000256" key="1">
    <source>
        <dbReference type="ARBA" id="ARBA00012528"/>
    </source>
</evidence>
<dbReference type="Proteomes" id="UP000092695">
    <property type="component" value="Chromosome"/>
</dbReference>
<dbReference type="EC" id="2.7.7.65" evidence="1"/>
<dbReference type="GO" id="GO:0043709">
    <property type="term" value="P:cell adhesion involved in single-species biofilm formation"/>
    <property type="evidence" value="ECO:0007669"/>
    <property type="project" value="TreeGrafter"/>
</dbReference>
<comment type="catalytic activity">
    <reaction evidence="2">
        <text>2 GTP = 3',3'-c-di-GMP + 2 diphosphate</text>
        <dbReference type="Rhea" id="RHEA:24898"/>
        <dbReference type="ChEBI" id="CHEBI:33019"/>
        <dbReference type="ChEBI" id="CHEBI:37565"/>
        <dbReference type="ChEBI" id="CHEBI:58805"/>
        <dbReference type="EC" id="2.7.7.65"/>
    </reaction>
</comment>
<dbReference type="InterPro" id="IPR029787">
    <property type="entry name" value="Nucleotide_cyclase"/>
</dbReference>
<evidence type="ECO:0000313" key="4">
    <source>
        <dbReference type="EMBL" id="ANO51126.1"/>
    </source>
</evidence>
<name>A0A193LF94_9GAMM</name>
<organism evidence="4 5">
    <name type="scientific">Woeseia oceani</name>
    <dbReference type="NCBI Taxonomy" id="1548547"/>
    <lineage>
        <taxon>Bacteria</taxon>
        <taxon>Pseudomonadati</taxon>
        <taxon>Pseudomonadota</taxon>
        <taxon>Gammaproteobacteria</taxon>
        <taxon>Woeseiales</taxon>
        <taxon>Woeseiaceae</taxon>
        <taxon>Woeseia</taxon>
    </lineage>
</organism>
<dbReference type="Gene3D" id="3.30.450.20">
    <property type="entry name" value="PAS domain"/>
    <property type="match status" value="1"/>
</dbReference>
<dbReference type="GO" id="GO:1902201">
    <property type="term" value="P:negative regulation of bacterial-type flagellum-dependent cell motility"/>
    <property type="evidence" value="ECO:0007669"/>
    <property type="project" value="TreeGrafter"/>
</dbReference>
<dbReference type="InterPro" id="IPR000160">
    <property type="entry name" value="GGDEF_dom"/>
</dbReference>
<accession>A0A193LF94</accession>
<gene>
    <name evidence="4" type="ORF">BA177_07840</name>
</gene>
<dbReference type="OrthoDB" id="7052318at2"/>
<dbReference type="CDD" id="cd01949">
    <property type="entry name" value="GGDEF"/>
    <property type="match status" value="1"/>
</dbReference>
<dbReference type="RefSeq" id="WP_068615108.1">
    <property type="nucleotide sequence ID" value="NZ_CP016268.1"/>
</dbReference>
<reference evidence="4 5" key="1">
    <citation type="submission" date="2016-06" db="EMBL/GenBank/DDBJ databases">
        <title>Complete genome sequence of a deep-branching marine Gamma Proteobacterium Woeseia oceani type strain XK5.</title>
        <authorList>
            <person name="Mu D."/>
            <person name="Du Z."/>
        </authorList>
    </citation>
    <scope>NUCLEOTIDE SEQUENCE [LARGE SCALE GENOMIC DNA]</scope>
    <source>
        <strain evidence="4 5">XK5</strain>
    </source>
</reference>
<dbReference type="InterPro" id="IPR043128">
    <property type="entry name" value="Rev_trsase/Diguanyl_cyclase"/>
</dbReference>
<dbReference type="SUPFAM" id="SSF55073">
    <property type="entry name" value="Nucleotide cyclase"/>
    <property type="match status" value="1"/>
</dbReference>
<dbReference type="InterPro" id="IPR050469">
    <property type="entry name" value="Diguanylate_Cyclase"/>
</dbReference>
<proteinExistence type="predicted"/>
<protein>
    <recommendedName>
        <fullName evidence="1">diguanylate cyclase</fullName>
        <ecNumber evidence="1">2.7.7.65</ecNumber>
    </recommendedName>
</protein>
<evidence type="ECO:0000259" key="3">
    <source>
        <dbReference type="PROSITE" id="PS50887"/>
    </source>
</evidence>
<dbReference type="PANTHER" id="PTHR45138:SF9">
    <property type="entry name" value="DIGUANYLATE CYCLASE DGCM-RELATED"/>
    <property type="match status" value="1"/>
</dbReference>
<dbReference type="PANTHER" id="PTHR45138">
    <property type="entry name" value="REGULATORY COMPONENTS OF SENSORY TRANSDUCTION SYSTEM"/>
    <property type="match status" value="1"/>
</dbReference>
<dbReference type="GO" id="GO:0052621">
    <property type="term" value="F:diguanylate cyclase activity"/>
    <property type="evidence" value="ECO:0007669"/>
    <property type="project" value="UniProtKB-EC"/>
</dbReference>
<dbReference type="GO" id="GO:0005886">
    <property type="term" value="C:plasma membrane"/>
    <property type="evidence" value="ECO:0007669"/>
    <property type="project" value="TreeGrafter"/>
</dbReference>
<dbReference type="Pfam" id="PF00990">
    <property type="entry name" value="GGDEF"/>
    <property type="match status" value="1"/>
</dbReference>
<dbReference type="AlphaFoldDB" id="A0A193LF94"/>
<dbReference type="EMBL" id="CP016268">
    <property type="protein sequence ID" value="ANO51126.1"/>
    <property type="molecule type" value="Genomic_DNA"/>
</dbReference>
<evidence type="ECO:0000256" key="2">
    <source>
        <dbReference type="ARBA" id="ARBA00034247"/>
    </source>
</evidence>
<dbReference type="KEGG" id="woc:BA177_07840"/>